<feature type="compositionally biased region" description="Basic and acidic residues" evidence="1">
    <location>
        <begin position="1"/>
        <end position="14"/>
    </location>
</feature>
<reference evidence="2" key="1">
    <citation type="submission" date="2014-11" db="EMBL/GenBank/DDBJ databases">
        <authorList>
            <person name="Amaro Gonzalez C."/>
        </authorList>
    </citation>
    <scope>NUCLEOTIDE SEQUENCE</scope>
</reference>
<evidence type="ECO:0000256" key="1">
    <source>
        <dbReference type="SAM" id="MobiDB-lite"/>
    </source>
</evidence>
<proteinExistence type="predicted"/>
<feature type="region of interest" description="Disordered" evidence="1">
    <location>
        <begin position="1"/>
        <end position="40"/>
    </location>
</feature>
<protein>
    <submittedName>
        <fullName evidence="2">Uncharacterized protein</fullName>
    </submittedName>
</protein>
<feature type="compositionally biased region" description="Basic residues" evidence="1">
    <location>
        <begin position="21"/>
        <end position="31"/>
    </location>
</feature>
<reference evidence="2" key="2">
    <citation type="journal article" date="2015" name="Fish Shellfish Immunol.">
        <title>Early steps in the European eel (Anguilla anguilla)-Vibrio vulnificus interaction in the gills: Role of the RtxA13 toxin.</title>
        <authorList>
            <person name="Callol A."/>
            <person name="Pajuelo D."/>
            <person name="Ebbesson L."/>
            <person name="Teles M."/>
            <person name="MacKenzie S."/>
            <person name="Amaro C."/>
        </authorList>
    </citation>
    <scope>NUCLEOTIDE SEQUENCE</scope>
</reference>
<dbReference type="EMBL" id="GBXM01008664">
    <property type="protein sequence ID" value="JAH99913.1"/>
    <property type="molecule type" value="Transcribed_RNA"/>
</dbReference>
<accession>A0A0E9XE07</accession>
<sequence>MPVRNKEGNEERGKQQWWKNGKWRRYRKKFQKGQNKEYTS</sequence>
<evidence type="ECO:0000313" key="2">
    <source>
        <dbReference type="EMBL" id="JAH99913.1"/>
    </source>
</evidence>
<organism evidence="2">
    <name type="scientific">Anguilla anguilla</name>
    <name type="common">European freshwater eel</name>
    <name type="synonym">Muraena anguilla</name>
    <dbReference type="NCBI Taxonomy" id="7936"/>
    <lineage>
        <taxon>Eukaryota</taxon>
        <taxon>Metazoa</taxon>
        <taxon>Chordata</taxon>
        <taxon>Craniata</taxon>
        <taxon>Vertebrata</taxon>
        <taxon>Euteleostomi</taxon>
        <taxon>Actinopterygii</taxon>
        <taxon>Neopterygii</taxon>
        <taxon>Teleostei</taxon>
        <taxon>Anguilliformes</taxon>
        <taxon>Anguillidae</taxon>
        <taxon>Anguilla</taxon>
    </lineage>
</organism>
<dbReference type="AlphaFoldDB" id="A0A0E9XE07"/>
<name>A0A0E9XE07_ANGAN</name>